<dbReference type="EMBL" id="UGPB01000001">
    <property type="protein sequence ID" value="STY29148.1"/>
    <property type="molecule type" value="Genomic_DNA"/>
</dbReference>
<dbReference type="OrthoDB" id="9798430at2"/>
<evidence type="ECO:0000313" key="3">
    <source>
        <dbReference type="Proteomes" id="UP000255297"/>
    </source>
</evidence>
<dbReference type="AlphaFoldDB" id="A0A378LTH1"/>
<reference evidence="2 3" key="1">
    <citation type="submission" date="2018-06" db="EMBL/GenBank/DDBJ databases">
        <authorList>
            <consortium name="Pathogen Informatics"/>
            <person name="Doyle S."/>
        </authorList>
    </citation>
    <scope>NUCLEOTIDE SEQUENCE [LARGE SCALE GENOMIC DNA]</scope>
    <source>
        <strain evidence="2 3">NCTC11532</strain>
    </source>
</reference>
<dbReference type="Pfam" id="PF00903">
    <property type="entry name" value="Glyoxalase"/>
    <property type="match status" value="1"/>
</dbReference>
<gene>
    <name evidence="2" type="ORF">NCTC11532_01331</name>
</gene>
<proteinExistence type="predicted"/>
<feature type="domain" description="VOC" evidence="1">
    <location>
        <begin position="9"/>
        <end position="131"/>
    </location>
</feature>
<evidence type="ECO:0000313" key="2">
    <source>
        <dbReference type="EMBL" id="STY29148.1"/>
    </source>
</evidence>
<dbReference type="PROSITE" id="PS51819">
    <property type="entry name" value="VOC"/>
    <property type="match status" value="1"/>
</dbReference>
<dbReference type="Gene3D" id="3.10.180.10">
    <property type="entry name" value="2,3-Dihydroxybiphenyl 1,2-Dioxygenase, domain 1"/>
    <property type="match status" value="1"/>
</dbReference>
<dbReference type="SUPFAM" id="SSF54593">
    <property type="entry name" value="Glyoxalase/Bleomycin resistance protein/Dihydroxybiphenyl dioxygenase"/>
    <property type="match status" value="1"/>
</dbReference>
<organism evidence="2 3">
    <name type="scientific">Legionella wadsworthii</name>
    <dbReference type="NCBI Taxonomy" id="28088"/>
    <lineage>
        <taxon>Bacteria</taxon>
        <taxon>Pseudomonadati</taxon>
        <taxon>Pseudomonadota</taxon>
        <taxon>Gammaproteobacteria</taxon>
        <taxon>Legionellales</taxon>
        <taxon>Legionellaceae</taxon>
        <taxon>Legionella</taxon>
    </lineage>
</organism>
<dbReference type="STRING" id="1122170.GCA_000701265_01155"/>
<protein>
    <submittedName>
        <fullName evidence="2">Fosfomycin resistance protein FosB</fullName>
    </submittedName>
</protein>
<dbReference type="InterPro" id="IPR037523">
    <property type="entry name" value="VOC_core"/>
</dbReference>
<dbReference type="InterPro" id="IPR004360">
    <property type="entry name" value="Glyas_Fos-R_dOase_dom"/>
</dbReference>
<evidence type="ECO:0000259" key="1">
    <source>
        <dbReference type="PROSITE" id="PS51819"/>
    </source>
</evidence>
<dbReference type="RefSeq" id="WP_035899053.1">
    <property type="nucleotide sequence ID" value="NZ_CAAAIS010000010.1"/>
</dbReference>
<sequence length="137" mass="15895">MDKKAKLVGINHVALSVGDIDKALDFYSSIFNFKIKSKDQEKAFIHLGDQFLALFSKDFHPHEDRVRHFGLVVDDRTHVLHLAQKAGARLTKKTPFMEFTDPWGNLIQILNYEDIEFKKDPDVLKHMDLVLSKKEME</sequence>
<name>A0A378LTH1_9GAMM</name>
<dbReference type="CDD" id="cd06587">
    <property type="entry name" value="VOC"/>
    <property type="match status" value="1"/>
</dbReference>
<keyword evidence="3" id="KW-1185">Reference proteome</keyword>
<dbReference type="InterPro" id="IPR029068">
    <property type="entry name" value="Glyas_Bleomycin-R_OHBP_Dase"/>
</dbReference>
<accession>A0A378LTH1</accession>
<dbReference type="Proteomes" id="UP000255297">
    <property type="component" value="Unassembled WGS sequence"/>
</dbReference>